<dbReference type="InterPro" id="IPR029064">
    <property type="entry name" value="Ribosomal_eL30-like_sf"/>
</dbReference>
<proteinExistence type="predicted"/>
<name>A0ABW3SZM4_9CAUL</name>
<sequence>MVQFITIDDPTDLRVAGYAQVRERDLVGRHGLFMAEGEVVVRMLATSRLCEPVSLLLAQKRVEALSDSLAALAPEVPVYVAGQAVMDALVGFPIHRGILALGRRRATPTACEILAGLGPEALILVLYGIGNHDNMGGLFRNAAAFGADAVLLDADCCDPLYRKAIRVSVGASLITPFARLERDEDLAGLLEAAGVRSVALSPAGQGTLAQLSRAPRMAVLLGSEGPGLPADVLARTRTVAIPMAAGFDSLNVATTAGIVLHHLGFMAEREAG</sequence>
<reference evidence="5" key="1">
    <citation type="journal article" date="2019" name="Int. J. Syst. Evol. Microbiol.">
        <title>The Global Catalogue of Microorganisms (GCM) 10K type strain sequencing project: providing services to taxonomists for standard genome sequencing and annotation.</title>
        <authorList>
            <consortium name="The Broad Institute Genomics Platform"/>
            <consortium name="The Broad Institute Genome Sequencing Center for Infectious Disease"/>
            <person name="Wu L."/>
            <person name="Ma J."/>
        </authorList>
    </citation>
    <scope>NUCLEOTIDE SEQUENCE [LARGE SCALE GENOMIC DNA]</scope>
    <source>
        <strain evidence="5">CCUG 55074</strain>
    </source>
</reference>
<dbReference type="InterPro" id="IPR051259">
    <property type="entry name" value="rRNA_Methyltransferase"/>
</dbReference>
<keyword evidence="2" id="KW-0808">Transferase</keyword>
<dbReference type="Gene3D" id="3.40.1280.10">
    <property type="match status" value="1"/>
</dbReference>
<evidence type="ECO:0000259" key="3">
    <source>
        <dbReference type="Pfam" id="PF00588"/>
    </source>
</evidence>
<comment type="caution">
    <text evidence="4">The sequence shown here is derived from an EMBL/GenBank/DDBJ whole genome shotgun (WGS) entry which is preliminary data.</text>
</comment>
<dbReference type="InterPro" id="IPR029026">
    <property type="entry name" value="tRNA_m1G_MTases_N"/>
</dbReference>
<accession>A0ABW3SZM4</accession>
<keyword evidence="1 4" id="KW-0489">Methyltransferase</keyword>
<dbReference type="Proteomes" id="UP001597216">
    <property type="component" value="Unassembled WGS sequence"/>
</dbReference>
<evidence type="ECO:0000313" key="5">
    <source>
        <dbReference type="Proteomes" id="UP001597216"/>
    </source>
</evidence>
<dbReference type="Pfam" id="PF00588">
    <property type="entry name" value="SpoU_methylase"/>
    <property type="match status" value="1"/>
</dbReference>
<protein>
    <submittedName>
        <fullName evidence="4">TrmH family RNA methyltransferase</fullName>
    </submittedName>
</protein>
<evidence type="ECO:0000313" key="4">
    <source>
        <dbReference type="EMBL" id="MFD1190198.1"/>
    </source>
</evidence>
<dbReference type="GO" id="GO:0032259">
    <property type="term" value="P:methylation"/>
    <property type="evidence" value="ECO:0007669"/>
    <property type="project" value="UniProtKB-KW"/>
</dbReference>
<evidence type="ECO:0000256" key="1">
    <source>
        <dbReference type="ARBA" id="ARBA00022603"/>
    </source>
</evidence>
<evidence type="ECO:0000256" key="2">
    <source>
        <dbReference type="ARBA" id="ARBA00022679"/>
    </source>
</evidence>
<gene>
    <name evidence="4" type="ORF">ACFQ27_06365</name>
</gene>
<dbReference type="SUPFAM" id="SSF55315">
    <property type="entry name" value="L30e-like"/>
    <property type="match status" value="1"/>
</dbReference>
<dbReference type="InterPro" id="IPR029028">
    <property type="entry name" value="Alpha/beta_knot_MTases"/>
</dbReference>
<keyword evidence="5" id="KW-1185">Reference proteome</keyword>
<organism evidence="4 5">
    <name type="scientific">Phenylobacterium conjunctum</name>
    <dbReference type="NCBI Taxonomy" id="1298959"/>
    <lineage>
        <taxon>Bacteria</taxon>
        <taxon>Pseudomonadati</taxon>
        <taxon>Pseudomonadota</taxon>
        <taxon>Alphaproteobacteria</taxon>
        <taxon>Caulobacterales</taxon>
        <taxon>Caulobacteraceae</taxon>
        <taxon>Phenylobacterium</taxon>
    </lineage>
</organism>
<dbReference type="PANTHER" id="PTHR43191:SF12">
    <property type="entry name" value="RRNA METHYLASE"/>
    <property type="match status" value="1"/>
</dbReference>
<dbReference type="InterPro" id="IPR001537">
    <property type="entry name" value="SpoU_MeTrfase"/>
</dbReference>
<dbReference type="EMBL" id="JBHTLQ010000010">
    <property type="protein sequence ID" value="MFD1190198.1"/>
    <property type="molecule type" value="Genomic_DNA"/>
</dbReference>
<dbReference type="PANTHER" id="PTHR43191">
    <property type="entry name" value="RRNA METHYLTRANSFERASE 3"/>
    <property type="match status" value="1"/>
</dbReference>
<dbReference type="GO" id="GO:0008168">
    <property type="term" value="F:methyltransferase activity"/>
    <property type="evidence" value="ECO:0007669"/>
    <property type="project" value="UniProtKB-KW"/>
</dbReference>
<feature type="domain" description="tRNA/rRNA methyltransferase SpoU type" evidence="3">
    <location>
        <begin position="122"/>
        <end position="261"/>
    </location>
</feature>
<dbReference type="SUPFAM" id="SSF75217">
    <property type="entry name" value="alpha/beta knot"/>
    <property type="match status" value="1"/>
</dbReference>
<dbReference type="RefSeq" id="WP_377353004.1">
    <property type="nucleotide sequence ID" value="NZ_JBHTLQ010000010.1"/>
</dbReference>
<dbReference type="CDD" id="cd18095">
    <property type="entry name" value="SpoU-like_rRNA-MTase"/>
    <property type="match status" value="1"/>
</dbReference>